<dbReference type="Proteomes" id="UP000487882">
    <property type="component" value="Unassembled WGS sequence"/>
</dbReference>
<feature type="domain" description="DUF7601" evidence="5">
    <location>
        <begin position="1505"/>
        <end position="1630"/>
    </location>
</feature>
<dbReference type="InterPro" id="IPR038174">
    <property type="entry name" value="Strep_pil_link_sf"/>
</dbReference>
<feature type="compositionally biased region" description="Basic and acidic residues" evidence="1">
    <location>
        <begin position="811"/>
        <end position="820"/>
    </location>
</feature>
<keyword evidence="7" id="KW-1185">Reference proteome</keyword>
<dbReference type="Pfam" id="PF24547">
    <property type="entry name" value="DUF7601"/>
    <property type="match status" value="1"/>
</dbReference>
<proteinExistence type="predicted"/>
<evidence type="ECO:0000259" key="4">
    <source>
        <dbReference type="Pfam" id="PF12892"/>
    </source>
</evidence>
<feature type="signal peptide" evidence="2">
    <location>
        <begin position="1"/>
        <end position="28"/>
    </location>
</feature>
<dbReference type="Pfam" id="PF12892">
    <property type="entry name" value="FctA"/>
    <property type="match status" value="2"/>
</dbReference>
<feature type="domain" description="CNA-B" evidence="3">
    <location>
        <begin position="1399"/>
        <end position="1479"/>
    </location>
</feature>
<evidence type="ECO:0000259" key="3">
    <source>
        <dbReference type="Pfam" id="PF05738"/>
    </source>
</evidence>
<dbReference type="InterPro" id="IPR055382">
    <property type="entry name" value="DUF7601"/>
</dbReference>
<evidence type="ECO:0000313" key="7">
    <source>
        <dbReference type="Proteomes" id="UP000487882"/>
    </source>
</evidence>
<comment type="caution">
    <text evidence="6">The sequence shown here is derived from an EMBL/GenBank/DDBJ whole genome shotgun (WGS) entry which is preliminary data.</text>
</comment>
<protein>
    <submittedName>
        <fullName evidence="6">Cna protein B-type domain-containing protein</fullName>
    </submittedName>
</protein>
<evidence type="ECO:0000256" key="2">
    <source>
        <dbReference type="SAM" id="SignalP"/>
    </source>
</evidence>
<evidence type="ECO:0000256" key="1">
    <source>
        <dbReference type="SAM" id="MobiDB-lite"/>
    </source>
</evidence>
<dbReference type="CDD" id="cd00222">
    <property type="entry name" value="CollagenBindB"/>
    <property type="match status" value="2"/>
</dbReference>
<feature type="domain" description="Streptococcal pilin isopeptide linkage" evidence="4">
    <location>
        <begin position="1790"/>
        <end position="1905"/>
    </location>
</feature>
<feature type="domain" description="Streptococcal pilin isopeptide linkage" evidence="4">
    <location>
        <begin position="1644"/>
        <end position="1745"/>
    </location>
</feature>
<gene>
    <name evidence="6" type="ORF">GSD1FS_1441</name>
</gene>
<dbReference type="Pfam" id="PF05738">
    <property type="entry name" value="Cna_B"/>
    <property type="match status" value="2"/>
</dbReference>
<dbReference type="SUPFAM" id="SSF49478">
    <property type="entry name" value="Cna protein B-type domain"/>
    <property type="match status" value="2"/>
</dbReference>
<reference evidence="6 7" key="1">
    <citation type="submission" date="2019-09" db="EMBL/GenBank/DDBJ databases">
        <title>Bifidobacterium canis sp. nov., isolated from the digestive tract of German Shepherd dog puppy.</title>
        <authorList>
            <person name="Bunesova V."/>
        </authorList>
    </citation>
    <scope>NUCLEOTIDE SEQUENCE [LARGE SCALE GENOMIC DNA]</scope>
    <source>
        <strain evidence="6 7">GSD1FS</strain>
    </source>
</reference>
<evidence type="ECO:0000313" key="6">
    <source>
        <dbReference type="EMBL" id="MUH60090.1"/>
    </source>
</evidence>
<dbReference type="EMBL" id="WNLP01000007">
    <property type="protein sequence ID" value="MUH60090.1"/>
    <property type="molecule type" value="Genomic_DNA"/>
</dbReference>
<dbReference type="InterPro" id="IPR008454">
    <property type="entry name" value="Collagen-bd_Cna-like_B-typ_dom"/>
</dbReference>
<dbReference type="InterPro" id="IPR022464">
    <property type="entry name" value="Strep_pil_isopept_link"/>
</dbReference>
<evidence type="ECO:0000259" key="5">
    <source>
        <dbReference type="Pfam" id="PF24547"/>
    </source>
</evidence>
<dbReference type="Gene3D" id="2.60.40.3050">
    <property type="match status" value="2"/>
</dbReference>
<name>A0A7K1J6L1_9BIFI</name>
<sequence length="2033" mass="219769">MHKLNRVLAVIVAVIAALAMLLPTTAFAATLPMTVDSPLKAADSTLTATSAQAKSTASSATTSASTSQKNNVVTEDQLSAQAKALTQAATSKSGVVSSYTPTQSKELANQRYSSVPVIGNLLNTVLSTDKNVGKLDLSGSSDSASTLDGTTIEKLTVKWLDTDQQTNEQTPTSNTAMSFGARVSFSVSGQNSYNPGDLQITIPLNIFKDRFGKDEGNIDMSVPEDPSQDAVMTYKRVDNKIIVSNTQTLPAGYQGYFDVYFDNVVPSELVSGQTSADFGAILNVTTSKGNTLRKTSNTINAKVNTSETVKSVTKRSAGIYTSEPEGLKKLTTRFPSGKSAADYYYVDWYIYAYVSGNQYFNLSITDTPSKDETVPGSTEKYVNGIVVGTDVPNATFNSDGTMTATGVISDGTPYTKDSAKYTYVNDGNNFYYHVYVAYPKSEFQPQEGQISDKNQLLTKQLKNTVSYTLTQADSATTSSPVSASATDTYRAYPWYVPVGHFRVHKWGVDSTGAGASLWRTDYHYDNGKRVYNDYDPVKEAKVQMTDPYDSKHVGLYPYALNTLAQGDDVNLTYSVNAENYPYPWTCSSHNPAVKSGKKWLPGACPTNDASVFGKSALDFTNTDDGVYFNEQSSAGGTALTGADYKFTQLRVLVPYMQSYQQVNNVHGTYWGYAYDSSIAEPDETFYGKTDTGNWVEYAKVTWNGKGLSSTPTITAANDATVNGDIITFPTSQNITHWKVTYSTAAAGITVGVIPTLALHGSSSTIQSAVKKLMSNSDTSEYTDVRNTATEDVTQQEKDADGKPVTAQVYHQDAKGSEDINGKSTVTDANGDPDSAGVDRLSSAAQSVWMTKDGEQLAQTDADKAARQVQIKYTANVYSVSNQISADDYNTVVNNGTLGKDVSGTYYDLLPLGFRVDPSSITADGMASYTTVDNWRGSGRTMLIVRVNNNTTPVKFGSSVGSGVYTGKYGTKHSITFKGIYTWNEIKDISLTLTNNIAYASNSKVWGTVPGLIAEPDAVGKDYKPYNSTDQSARKYKNQYTPDAVSGVEDLMTNLDDNADAAKPTVYAAASTVTHARTYALAGLQKDVSSDTDGKWGTGLDANSITVPTGGAYKYRLRMENGNDSETKNIVFYDDIEAYQPTADKADHGDAQWYGSFLGVDTAALQAKGIAPVVYYALKHVDLTQYKVDGSTNSIPNLHDTSVWTTTLPADPSTVKAIAIDCSKKADGSDYVLAANDGLQVTLRMKAPEGDTAKTAIDQKAHAYNNVYMSSTEQASTGDPVNHYIHQDYTKVGLEPYNVVVKKQWDDDNNRDGLRTGSVTVQLMQNGKAYGDPVELSASNDWTHTFSYLPRTDAQGAPYTYTVAETNTPNGYTYTPSITMNGGTMDVAAINKHTPATVDVAGSKTWSGDNPQQRPSVVKLWLKQNGKRIQSQLVTSDTSGNWKYSFTGLPKHYRDGNETKDYTYTVEEDYTEGYVPSTSDPAVVTDANGNDTSTINVTNEYYPYGDISLTKSITDTTATKESKNKKFTFMLTLRKKVGTDSNGAAIWQYDAGTYSWTRTNKNDLDTDLADTGTIANGGKVSLYEGETITVHKVASSYDYEWTEDGSDGFTVGTSTNMTGTVRSSKTQTAAASVDNVYKTVGSVQLEAKKTLTGHAMRMNQFQFEVQDTAGNVVRAAYNDADGSVKFSKIGYTNVDVGKPHTYKIVERDLHVGGYTYDKTVFYVNVDVKDMGDGTITATPTYYHANADGTQGAALTDADETATKASAAKVDGSTTLVPQFNNEYHAKGEMSLKATKVFVGGDLSQRQFTFELCKDAPYGDANAKNCMEATTAKTASKSVTATEAVFKPVKFTEQDVSATSTPTTYTYYISEKKDDGDTKVVWDGHVQKVTATITDNGDGTLNVKQDFSVASGTSPFDTPMVWKNVAGNGSLKIEKTIIDDPATVKQRNQIFPVEIALMPPQGGTLPTTITAKVYTPKWTSATATDLHSNGYTESTQTAKVDSKGGIVKFAVPAMGYLQIDGLPGGTTYMVSEVSE</sequence>
<dbReference type="RefSeq" id="WP_196425053.1">
    <property type="nucleotide sequence ID" value="NZ_WNLP01000007.1"/>
</dbReference>
<feature type="domain" description="CNA-B" evidence="3">
    <location>
        <begin position="1298"/>
        <end position="1381"/>
    </location>
</feature>
<keyword evidence="2" id="KW-0732">Signal</keyword>
<feature type="region of interest" description="Disordered" evidence="1">
    <location>
        <begin position="811"/>
        <end position="841"/>
    </location>
</feature>
<dbReference type="Gene3D" id="2.60.40.1140">
    <property type="entry name" value="Collagen-binding surface protein Cna, B-type domain"/>
    <property type="match status" value="3"/>
</dbReference>
<organism evidence="6 7">
    <name type="scientific">Bifidobacterium canis</name>
    <dbReference type="NCBI Taxonomy" id="2610880"/>
    <lineage>
        <taxon>Bacteria</taxon>
        <taxon>Bacillati</taxon>
        <taxon>Actinomycetota</taxon>
        <taxon>Actinomycetes</taxon>
        <taxon>Bifidobacteriales</taxon>
        <taxon>Bifidobacteriaceae</taxon>
        <taxon>Bifidobacterium</taxon>
    </lineage>
</organism>
<accession>A0A7K1J6L1</accession>
<feature type="chain" id="PRO_5029601086" evidence="2">
    <location>
        <begin position="29"/>
        <end position="2033"/>
    </location>
</feature>